<keyword evidence="4" id="KW-1185">Reference proteome</keyword>
<feature type="domain" description="3-keto-alpha-glucoside-1,2-lyase/3-keto-2-hydroxy-glucal hydratase" evidence="2">
    <location>
        <begin position="267"/>
        <end position="440"/>
    </location>
</feature>
<proteinExistence type="predicted"/>
<dbReference type="eggNOG" id="COG1793">
    <property type="taxonomic scope" value="Bacteria"/>
</dbReference>
<feature type="region of interest" description="Disordered" evidence="1">
    <location>
        <begin position="1"/>
        <end position="25"/>
    </location>
</feature>
<feature type="compositionally biased region" description="Polar residues" evidence="1">
    <location>
        <begin position="1"/>
        <end position="16"/>
    </location>
</feature>
<feature type="domain" description="3-keto-alpha-glucoside-1,2-lyase/3-keto-2-hydroxy-glucal hydratase" evidence="2">
    <location>
        <begin position="84"/>
        <end position="259"/>
    </location>
</feature>
<dbReference type="STRING" id="521674.Plim_1708"/>
<dbReference type="EMBL" id="CP001744">
    <property type="protein sequence ID" value="ADG67538.1"/>
    <property type="molecule type" value="Genomic_DNA"/>
</dbReference>
<dbReference type="HOGENOM" id="CLU_050017_0_0_0"/>
<reference evidence="3 4" key="1">
    <citation type="journal article" date="2010" name="Stand. Genomic Sci.">
        <title>Complete genome sequence of Planctomyces limnophilus type strain (Mu 290).</title>
        <authorList>
            <person name="Labutti K."/>
            <person name="Sikorski J."/>
            <person name="Schneider S."/>
            <person name="Nolan M."/>
            <person name="Lucas S."/>
            <person name="Glavina Del Rio T."/>
            <person name="Tice H."/>
            <person name="Cheng J.F."/>
            <person name="Goodwin L."/>
            <person name="Pitluck S."/>
            <person name="Liolios K."/>
            <person name="Ivanova N."/>
            <person name="Mavromatis K."/>
            <person name="Mikhailova N."/>
            <person name="Pati A."/>
            <person name="Chen A."/>
            <person name="Palaniappan K."/>
            <person name="Land M."/>
            <person name="Hauser L."/>
            <person name="Chang Y.J."/>
            <person name="Jeffries C.D."/>
            <person name="Tindall B.J."/>
            <person name="Rohde M."/>
            <person name="Goker M."/>
            <person name="Woyke T."/>
            <person name="Bristow J."/>
            <person name="Eisen J.A."/>
            <person name="Markowitz V."/>
            <person name="Hugenholtz P."/>
            <person name="Kyrpides N.C."/>
            <person name="Klenk H.P."/>
            <person name="Lapidus A."/>
        </authorList>
    </citation>
    <scope>NUCLEOTIDE SEQUENCE [LARGE SCALE GENOMIC DNA]</scope>
    <source>
        <strain evidence="4">ATCC 43296 / DSM 3776 / IFAM 1008 / 290</strain>
    </source>
</reference>
<evidence type="ECO:0000313" key="3">
    <source>
        <dbReference type="EMBL" id="ADG67538.1"/>
    </source>
</evidence>
<organism evidence="3 4">
    <name type="scientific">Planctopirus limnophila (strain ATCC 43296 / DSM 3776 / IFAM 1008 / Mu 290)</name>
    <name type="common">Planctomyces limnophilus</name>
    <dbReference type="NCBI Taxonomy" id="521674"/>
    <lineage>
        <taxon>Bacteria</taxon>
        <taxon>Pseudomonadati</taxon>
        <taxon>Planctomycetota</taxon>
        <taxon>Planctomycetia</taxon>
        <taxon>Planctomycetales</taxon>
        <taxon>Planctomycetaceae</taxon>
        <taxon>Planctopirus</taxon>
    </lineage>
</organism>
<sequence length="451" mass="49902">MFSSKVGTPISHSSGPQILHPRPVHQPSTIKRATNVTPNTHHISRRPLLSRLTWALLVSSFAISQISLVHFLHAEEPAKKPAPILLFDGQTLDGWKKVGGDATYSIENGEIVGRVGPGPNTFLRTQATYGDFELKYDVKLDTPGNSGVQFRSHQKDGTGRTFGYQCEIDPSPRQWTGGIYDESRRGWIYSLDKDEQARKAFKIDDWNTFVITARGPHITTSVNGVRCADLIDTADLEGFIALQVHSGKAGQIRWRNIQLTPLGQSAWKPLWNQKDLAGFRAIGGGEWKVADGELVGTSSKEESRHGLLITEDAFRDFAVRVEFKAITGNSGLYFRCVEADPYGVAGFQAEIDPTKDVGGLYETNGRAWIFQPSAEQLKKAFKPGEWNEMTVVALGERIVIHLNGIKTVDFIDKGGRAAGKIALQLHGGDDMDVRFRKVEIMRLDDIACCTE</sequence>
<dbReference type="GO" id="GO:0016787">
    <property type="term" value="F:hydrolase activity"/>
    <property type="evidence" value="ECO:0007669"/>
    <property type="project" value="InterPro"/>
</dbReference>
<protein>
    <recommendedName>
        <fullName evidence="2">3-keto-alpha-glucoside-1,2-lyase/3-keto-2-hydroxy-glucal hydratase domain-containing protein</fullName>
    </recommendedName>
</protein>
<dbReference type="KEGG" id="plm:Plim_1708"/>
<dbReference type="AlphaFoldDB" id="D5SXH1"/>
<dbReference type="Gene3D" id="2.60.120.560">
    <property type="entry name" value="Exo-inulinase, domain 1"/>
    <property type="match status" value="2"/>
</dbReference>
<evidence type="ECO:0000313" key="4">
    <source>
        <dbReference type="Proteomes" id="UP000002220"/>
    </source>
</evidence>
<dbReference type="InterPro" id="IPR010496">
    <property type="entry name" value="AL/BT2_dom"/>
</dbReference>
<accession>D5SXH1</accession>
<dbReference type="Pfam" id="PF06439">
    <property type="entry name" value="3keto-disac_hyd"/>
    <property type="match status" value="2"/>
</dbReference>
<dbReference type="OrthoDB" id="9780017at2"/>
<name>D5SXH1_PLAL2</name>
<evidence type="ECO:0000259" key="2">
    <source>
        <dbReference type="Pfam" id="PF06439"/>
    </source>
</evidence>
<gene>
    <name evidence="3" type="ordered locus">Plim_1708</name>
</gene>
<dbReference type="Proteomes" id="UP000002220">
    <property type="component" value="Chromosome"/>
</dbReference>
<evidence type="ECO:0000256" key="1">
    <source>
        <dbReference type="SAM" id="MobiDB-lite"/>
    </source>
</evidence>